<dbReference type="InterPro" id="IPR027417">
    <property type="entry name" value="P-loop_NTPase"/>
</dbReference>
<dbReference type="PANTHER" id="PTHR43566:SF1">
    <property type="entry name" value="AAA+ ATPASE DOMAIN-CONTAINING PROTEIN"/>
    <property type="match status" value="1"/>
</dbReference>
<reference evidence="2 3" key="1">
    <citation type="submission" date="2016-01" db="EMBL/GenBank/DDBJ databases">
        <authorList>
            <person name="Oliw E.H."/>
        </authorList>
    </citation>
    <scope>NUCLEOTIDE SEQUENCE [LARGE SCALE GENOMIC DNA]</scope>
    <source>
        <strain evidence="2 3">DY10</strain>
    </source>
</reference>
<sequence>MIERAIRPHLEAHLRSNKVLVLTGARRVGKTVLLNQLADAFDGPKMMLNGDDLSTAELLNDRRVASYRRWLGTTELLLIDEAQVIPDVGRALKLLIDSFPNLTIVATGSSAFDLTNRTGEPLVGRQLLYTLYPLSQLELSATETYPQTRDRLTDRLIFGSYPDIVRAEHIPDRVDYLKGLVSSYLLKDILLFEQIRNAQKMLQLLQLVAYQVGNEVSNDELSRQLQIDRSTVVRYLDLFTKVFILFRLGGYSNNLRKEVTKSAKWYFFDNGIRNALINNFSLPNQRNDIGALWENYIIAERLKRNAYQRSQAVPYFWRTYDQQELDWLEEENGQLAGYEIKWHTNPVRYPKAFRTAYPEALLQTINPNTYLDFIA</sequence>
<feature type="domain" description="AAA+ ATPase" evidence="1">
    <location>
        <begin position="16"/>
        <end position="134"/>
    </location>
</feature>
<evidence type="ECO:0000313" key="3">
    <source>
        <dbReference type="Proteomes" id="UP000187941"/>
    </source>
</evidence>
<dbReference type="InterPro" id="IPR025420">
    <property type="entry name" value="DUF4143"/>
</dbReference>
<dbReference type="InterPro" id="IPR041682">
    <property type="entry name" value="AAA_14"/>
</dbReference>
<name>A0A1P9X2B9_9BACT</name>
<dbReference type="STRING" id="1178516.AWR27_22210"/>
<accession>A0A1P9X2B9</accession>
<evidence type="ECO:0000259" key="1">
    <source>
        <dbReference type="SMART" id="SM00382"/>
    </source>
</evidence>
<dbReference type="Pfam" id="PF13173">
    <property type="entry name" value="AAA_14"/>
    <property type="match status" value="1"/>
</dbReference>
<dbReference type="Pfam" id="PF13635">
    <property type="entry name" value="DUF4143"/>
    <property type="match status" value="1"/>
</dbReference>
<proteinExistence type="predicted"/>
<dbReference type="KEGG" id="smon:AWR27_22210"/>
<dbReference type="PANTHER" id="PTHR43566">
    <property type="entry name" value="CONSERVED PROTEIN"/>
    <property type="match status" value="1"/>
</dbReference>
<organism evidence="2 3">
    <name type="scientific">Spirosoma montaniterrae</name>
    <dbReference type="NCBI Taxonomy" id="1178516"/>
    <lineage>
        <taxon>Bacteria</taxon>
        <taxon>Pseudomonadati</taxon>
        <taxon>Bacteroidota</taxon>
        <taxon>Cytophagia</taxon>
        <taxon>Cytophagales</taxon>
        <taxon>Cytophagaceae</taxon>
        <taxon>Spirosoma</taxon>
    </lineage>
</organism>
<dbReference type="AlphaFoldDB" id="A0A1P9X2B9"/>
<protein>
    <submittedName>
        <fullName evidence="2">ATPase</fullName>
    </submittedName>
</protein>
<gene>
    <name evidence="2" type="ORF">AWR27_22210</name>
</gene>
<evidence type="ECO:0000313" key="2">
    <source>
        <dbReference type="EMBL" id="AQG81777.1"/>
    </source>
</evidence>
<dbReference type="InterPro" id="IPR003593">
    <property type="entry name" value="AAA+_ATPase"/>
</dbReference>
<dbReference type="RefSeq" id="WP_077133256.1">
    <property type="nucleotide sequence ID" value="NZ_CP014263.1"/>
</dbReference>
<dbReference type="Proteomes" id="UP000187941">
    <property type="component" value="Chromosome"/>
</dbReference>
<keyword evidence="3" id="KW-1185">Reference proteome</keyword>
<dbReference type="OrthoDB" id="9778168at2"/>
<dbReference type="SMART" id="SM00382">
    <property type="entry name" value="AAA"/>
    <property type="match status" value="1"/>
</dbReference>
<dbReference type="Gene3D" id="3.40.50.300">
    <property type="entry name" value="P-loop containing nucleotide triphosphate hydrolases"/>
    <property type="match status" value="1"/>
</dbReference>
<dbReference type="EMBL" id="CP014263">
    <property type="protein sequence ID" value="AQG81777.1"/>
    <property type="molecule type" value="Genomic_DNA"/>
</dbReference>
<dbReference type="SUPFAM" id="SSF52540">
    <property type="entry name" value="P-loop containing nucleoside triphosphate hydrolases"/>
    <property type="match status" value="1"/>
</dbReference>